<dbReference type="InterPro" id="IPR027443">
    <property type="entry name" value="IPNS-like_sf"/>
</dbReference>
<evidence type="ECO:0000256" key="1">
    <source>
        <dbReference type="ARBA" id="ARBA00022723"/>
    </source>
</evidence>
<dbReference type="GO" id="GO:0046872">
    <property type="term" value="F:metal ion binding"/>
    <property type="evidence" value="ECO:0007669"/>
    <property type="project" value="UniProtKB-KW"/>
</dbReference>
<dbReference type="PANTHER" id="PTHR31286:SF180">
    <property type="entry name" value="OS10G0362600 PROTEIN"/>
    <property type="match status" value="1"/>
</dbReference>
<comment type="caution">
    <text evidence="4">The sequence shown here is derived from an EMBL/GenBank/DDBJ whole genome shotgun (WGS) entry which is preliminary data.</text>
</comment>
<reference evidence="4" key="1">
    <citation type="submission" date="2020-08" db="EMBL/GenBank/DDBJ databases">
        <title>Plant Genome Project.</title>
        <authorList>
            <person name="Zhang R.-G."/>
        </authorList>
    </citation>
    <scope>NUCLEOTIDE SEQUENCE</scope>
    <source>
        <strain evidence="4">WSP0</strain>
        <tissue evidence="4">Leaf</tissue>
    </source>
</reference>
<dbReference type="InterPro" id="IPR040256">
    <property type="entry name" value="At4g02000-like"/>
</dbReference>
<name>A0AAV6KPB9_9ERIC</name>
<dbReference type="AlphaFoldDB" id="A0AAV6KPB9"/>
<dbReference type="InterPro" id="IPR026992">
    <property type="entry name" value="DIOX_N"/>
</dbReference>
<feature type="domain" description="Non-haem dioxygenase N-terminal" evidence="3">
    <location>
        <begin position="240"/>
        <end position="350"/>
    </location>
</feature>
<protein>
    <recommendedName>
        <fullName evidence="3">Non-haem dioxygenase N-terminal domain-containing protein</fullName>
    </recommendedName>
</protein>
<gene>
    <name evidence="4" type="ORF">RHGRI_011949</name>
</gene>
<dbReference type="SUPFAM" id="SSF51197">
    <property type="entry name" value="Clavaminate synthase-like"/>
    <property type="match status" value="1"/>
</dbReference>
<dbReference type="Pfam" id="PF14226">
    <property type="entry name" value="DIOX_N"/>
    <property type="match status" value="1"/>
</dbReference>
<accession>A0AAV6KPB9</accession>
<dbReference type="Proteomes" id="UP000823749">
    <property type="component" value="Chromosome 4"/>
</dbReference>
<evidence type="ECO:0000259" key="3">
    <source>
        <dbReference type="Pfam" id="PF14226"/>
    </source>
</evidence>
<sequence>MMQHFGCFRKGRWITHHKDIEKIARFKIGQHVRFQVGVVEPRWGWRGAQSNSRGVIISFNADGEYWTEEGLSYLASAIGKPLYADEMTEATSRISYARICVEVDVQSILPHSIDLITSSGRLVKINVKYPWRPLKCVSCKVFGHTECSQQVKAPLQVDTVVRAQVPMKNKVWVVKSGRPEVGMSVVPESSGVLVASKVPVPCANQFLTLQNMEDLVSEVDRTEQGLPVDLGSSSSGLGDVPVIDLVGFRDSSSRRSVTVNDIGNACRRYGFFQIVNHGIDQFVLDGALSSAFDFFSLPIEEKSKLMSNDVHNPVRYATSLKDGVDKIQFSRAFLKHYAYPFEDWVKSWPENPTAYRYIFRFQSFYRNPV</sequence>
<dbReference type="EMBL" id="JACTNZ010000004">
    <property type="protein sequence ID" value="KAG5554255.1"/>
    <property type="molecule type" value="Genomic_DNA"/>
</dbReference>
<keyword evidence="2" id="KW-0408">Iron</keyword>
<organism evidence="4 5">
    <name type="scientific">Rhododendron griersonianum</name>
    <dbReference type="NCBI Taxonomy" id="479676"/>
    <lineage>
        <taxon>Eukaryota</taxon>
        <taxon>Viridiplantae</taxon>
        <taxon>Streptophyta</taxon>
        <taxon>Embryophyta</taxon>
        <taxon>Tracheophyta</taxon>
        <taxon>Spermatophyta</taxon>
        <taxon>Magnoliopsida</taxon>
        <taxon>eudicotyledons</taxon>
        <taxon>Gunneridae</taxon>
        <taxon>Pentapetalae</taxon>
        <taxon>asterids</taxon>
        <taxon>Ericales</taxon>
        <taxon>Ericaceae</taxon>
        <taxon>Ericoideae</taxon>
        <taxon>Rhodoreae</taxon>
        <taxon>Rhododendron</taxon>
    </lineage>
</organism>
<dbReference type="Gene3D" id="2.60.120.330">
    <property type="entry name" value="B-lactam Antibiotic, Isopenicillin N Synthase, Chain"/>
    <property type="match status" value="1"/>
</dbReference>
<keyword evidence="1" id="KW-0479">Metal-binding</keyword>
<evidence type="ECO:0000313" key="5">
    <source>
        <dbReference type="Proteomes" id="UP000823749"/>
    </source>
</evidence>
<proteinExistence type="predicted"/>
<keyword evidence="5" id="KW-1185">Reference proteome</keyword>
<dbReference type="PANTHER" id="PTHR31286">
    <property type="entry name" value="GLYCINE-RICH CELL WALL STRUCTURAL PROTEIN 1.8-LIKE"/>
    <property type="match status" value="1"/>
</dbReference>
<evidence type="ECO:0000256" key="2">
    <source>
        <dbReference type="ARBA" id="ARBA00023004"/>
    </source>
</evidence>
<evidence type="ECO:0000313" key="4">
    <source>
        <dbReference type="EMBL" id="KAG5554255.1"/>
    </source>
</evidence>